<proteinExistence type="predicted"/>
<protein>
    <submittedName>
        <fullName evidence="1">Uncharacterized protein</fullName>
    </submittedName>
</protein>
<comment type="caution">
    <text evidence="1">The sequence shown here is derived from an EMBL/GenBank/DDBJ whole genome shotgun (WGS) entry which is preliminary data.</text>
</comment>
<evidence type="ECO:0000313" key="1">
    <source>
        <dbReference type="EMBL" id="EPF19969.1"/>
    </source>
</evidence>
<dbReference type="Proteomes" id="UP000014617">
    <property type="component" value="Unassembled WGS sequence"/>
</dbReference>
<accession>S3K4D4</accession>
<dbReference type="AlphaFoldDB" id="S3K4D4"/>
<organism evidence="1 2">
    <name type="scientific">Microcystis aeruginosa SPC777</name>
    <dbReference type="NCBI Taxonomy" id="482300"/>
    <lineage>
        <taxon>Bacteria</taxon>
        <taxon>Bacillati</taxon>
        <taxon>Cyanobacteriota</taxon>
        <taxon>Cyanophyceae</taxon>
        <taxon>Oscillatoriophycideae</taxon>
        <taxon>Chroococcales</taxon>
        <taxon>Microcystaceae</taxon>
        <taxon>Microcystis</taxon>
    </lineage>
</organism>
<sequence length="34" mass="3919">MNAGESQPFFIDSNIWLYRFIVNVNCSDPLMPLS</sequence>
<dbReference type="EMBL" id="ASZQ01000239">
    <property type="protein sequence ID" value="EPF19969.1"/>
    <property type="molecule type" value="Genomic_DNA"/>
</dbReference>
<evidence type="ECO:0000313" key="2">
    <source>
        <dbReference type="Proteomes" id="UP000014617"/>
    </source>
</evidence>
<name>S3K4D4_MICAE</name>
<gene>
    <name evidence="1" type="ORF">MAESPC_03414</name>
</gene>
<reference evidence="1 2" key="1">
    <citation type="journal article" date="2013" name="Genome Announc.">
        <title>Draft Genome Sequence of the Brazilian Toxic Bloom-Forming Cyanobacterium Microcystis aeruginosa Strain SPC777.</title>
        <authorList>
            <person name="Fiore M.F."/>
            <person name="Alvarenga D.O."/>
            <person name="Varani A.M."/>
            <person name="Hoff-Risseti C."/>
            <person name="Crespim E."/>
            <person name="Ramos R.T."/>
            <person name="Silva A."/>
            <person name="Schaker P.D."/>
            <person name="Heck K."/>
            <person name="Rigonato J."/>
            <person name="Schneider M.P."/>
        </authorList>
    </citation>
    <scope>NUCLEOTIDE SEQUENCE [LARGE SCALE GENOMIC DNA]</scope>
    <source>
        <strain evidence="2">SPC 777</strain>
    </source>
</reference>